<evidence type="ECO:0000313" key="2">
    <source>
        <dbReference type="Proteomes" id="UP001497512"/>
    </source>
</evidence>
<dbReference type="Proteomes" id="UP001497512">
    <property type="component" value="Chromosome 13"/>
</dbReference>
<keyword evidence="2" id="KW-1185">Reference proteome</keyword>
<sequence length="188" mass="21365">MAQVQALSIAEIIAHTKQQPLPKLNIFQSSHQVEENFRYSVRWDIRYRRTIRKYDTGIRYGNLKTFQLFGTVGADRCRSFTGFRGFRKIVHWSSFVIVLPSFLPSSSSWVNFQKAPLSWPPLRVLRDRTCPRSPASDRGLLWRVTAAVAAAAIAAVESSLGSLRKREGLERRSGGEAVKTRRRRSVGS</sequence>
<accession>A0ABP0TR54</accession>
<proteinExistence type="predicted"/>
<evidence type="ECO:0000313" key="1">
    <source>
        <dbReference type="EMBL" id="CAK9202520.1"/>
    </source>
</evidence>
<reference evidence="1" key="1">
    <citation type="submission" date="2024-02" db="EMBL/GenBank/DDBJ databases">
        <authorList>
            <consortium name="ELIXIR-Norway"/>
            <consortium name="Elixir Norway"/>
        </authorList>
    </citation>
    <scope>NUCLEOTIDE SEQUENCE</scope>
</reference>
<evidence type="ECO:0008006" key="3">
    <source>
        <dbReference type="Google" id="ProtNLM"/>
    </source>
</evidence>
<dbReference type="EMBL" id="OZ019905">
    <property type="protein sequence ID" value="CAK9202520.1"/>
    <property type="molecule type" value="Genomic_DNA"/>
</dbReference>
<organism evidence="1 2">
    <name type="scientific">Sphagnum troendelagicum</name>
    <dbReference type="NCBI Taxonomy" id="128251"/>
    <lineage>
        <taxon>Eukaryota</taxon>
        <taxon>Viridiplantae</taxon>
        <taxon>Streptophyta</taxon>
        <taxon>Embryophyta</taxon>
        <taxon>Bryophyta</taxon>
        <taxon>Sphagnophytina</taxon>
        <taxon>Sphagnopsida</taxon>
        <taxon>Sphagnales</taxon>
        <taxon>Sphagnaceae</taxon>
        <taxon>Sphagnum</taxon>
    </lineage>
</organism>
<protein>
    <recommendedName>
        <fullName evidence="3">Ribosomal protein S14</fullName>
    </recommendedName>
</protein>
<gene>
    <name evidence="1" type="ORF">CSSPTR1EN2_LOCUS6448</name>
</gene>
<name>A0ABP0TR54_9BRYO</name>